<feature type="region of interest" description="Disordered" evidence="1">
    <location>
        <begin position="265"/>
        <end position="295"/>
    </location>
</feature>
<evidence type="ECO:0000313" key="4">
    <source>
        <dbReference type="EMBL" id="MBL0743972.1"/>
    </source>
</evidence>
<comment type="caution">
    <text evidence="4">The sequence shown here is derived from an EMBL/GenBank/DDBJ whole genome shotgun (WGS) entry which is preliminary data.</text>
</comment>
<evidence type="ECO:0000259" key="3">
    <source>
        <dbReference type="Pfam" id="PF13568"/>
    </source>
</evidence>
<name>A0ABS1KXI6_9BACT</name>
<evidence type="ECO:0000256" key="1">
    <source>
        <dbReference type="SAM" id="MobiDB-lite"/>
    </source>
</evidence>
<reference evidence="4 5" key="1">
    <citation type="submission" date="2021-01" db="EMBL/GenBank/DDBJ databases">
        <title>Chryseolinea sp. Jin1 Genome sequencing and assembly.</title>
        <authorList>
            <person name="Kim I."/>
        </authorList>
    </citation>
    <scope>NUCLEOTIDE SEQUENCE [LARGE SCALE GENOMIC DNA]</scope>
    <source>
        <strain evidence="4 5">Jin1</strain>
    </source>
</reference>
<evidence type="ECO:0000256" key="2">
    <source>
        <dbReference type="SAM" id="SignalP"/>
    </source>
</evidence>
<gene>
    <name evidence="4" type="ORF">JI741_22255</name>
</gene>
<sequence>MSKFCIAIVFVLSSTSLWAQQYSMSLGVFTGMTTAFTNDEGINRDPRYKGRYELKFAPIGVNFGMDYERFGFMVSPGLINVGQNFYVINTSGGQDGLREINLQYLNVPVAFKVHIFNLSFFKISALASLSGAFLMDGKDIVSHKDTKLYFPTEKYSILPPGYTVQYDGVMVPEVKDYPISAKSDFRSLQVFAAAGFRSDWDISNHWRVSFDCRVNYGLFDPRTDAYITKLNSNSTLYDMPGGRRDMFVQLNIGISRYIDFEKSDQERKRNLKGNHKRFTPKSYPGQKTRTSKPRG</sequence>
<feature type="compositionally biased region" description="Basic residues" evidence="1">
    <location>
        <begin position="269"/>
        <end position="279"/>
    </location>
</feature>
<dbReference type="InterPro" id="IPR025665">
    <property type="entry name" value="Beta-barrel_OMP_2"/>
</dbReference>
<organism evidence="4 5">
    <name type="scientific">Chryseolinea lacunae</name>
    <dbReference type="NCBI Taxonomy" id="2801331"/>
    <lineage>
        <taxon>Bacteria</taxon>
        <taxon>Pseudomonadati</taxon>
        <taxon>Bacteroidota</taxon>
        <taxon>Cytophagia</taxon>
        <taxon>Cytophagales</taxon>
        <taxon>Fulvivirgaceae</taxon>
        <taxon>Chryseolinea</taxon>
    </lineage>
</organism>
<dbReference type="EMBL" id="JAERRB010000009">
    <property type="protein sequence ID" value="MBL0743972.1"/>
    <property type="molecule type" value="Genomic_DNA"/>
</dbReference>
<dbReference type="RefSeq" id="WP_202013622.1">
    <property type="nucleotide sequence ID" value="NZ_JAERRB010000009.1"/>
</dbReference>
<proteinExistence type="predicted"/>
<feature type="signal peptide" evidence="2">
    <location>
        <begin position="1"/>
        <end position="19"/>
    </location>
</feature>
<dbReference type="Proteomes" id="UP000613030">
    <property type="component" value="Unassembled WGS sequence"/>
</dbReference>
<evidence type="ECO:0000313" key="5">
    <source>
        <dbReference type="Proteomes" id="UP000613030"/>
    </source>
</evidence>
<dbReference type="Pfam" id="PF13568">
    <property type="entry name" value="OMP_b-brl_2"/>
    <property type="match status" value="1"/>
</dbReference>
<accession>A0ABS1KXI6</accession>
<feature type="domain" description="Outer membrane protein beta-barrel" evidence="3">
    <location>
        <begin position="18"/>
        <end position="220"/>
    </location>
</feature>
<keyword evidence="2" id="KW-0732">Signal</keyword>
<keyword evidence="5" id="KW-1185">Reference proteome</keyword>
<protein>
    <submittedName>
        <fullName evidence="4">Outer membrane beta-barrel protein</fullName>
    </submittedName>
</protein>
<feature type="chain" id="PRO_5046230522" evidence="2">
    <location>
        <begin position="20"/>
        <end position="295"/>
    </location>
</feature>